<protein>
    <recommendedName>
        <fullName evidence="11">Phosphate transporter</fullName>
    </recommendedName>
</protein>
<dbReference type="GO" id="GO:0005886">
    <property type="term" value="C:plasma membrane"/>
    <property type="evidence" value="ECO:0007669"/>
    <property type="project" value="UniProtKB-SubCell"/>
</dbReference>
<evidence type="ECO:0000313" key="13">
    <source>
        <dbReference type="Proteomes" id="UP000516316"/>
    </source>
</evidence>
<proteinExistence type="inferred from homology"/>
<keyword evidence="6 11" id="KW-0812">Transmembrane</keyword>
<dbReference type="GO" id="GO:0015293">
    <property type="term" value="F:symporter activity"/>
    <property type="evidence" value="ECO:0007669"/>
    <property type="project" value="UniProtKB-KW"/>
</dbReference>
<feature type="transmembrane region" description="Helical" evidence="11">
    <location>
        <begin position="275"/>
        <end position="293"/>
    </location>
</feature>
<feature type="transmembrane region" description="Helical" evidence="11">
    <location>
        <begin position="61"/>
        <end position="85"/>
    </location>
</feature>
<sequence>MATPSLTAASPSPVLEARPPLDKKASPFTLVVFFAILAMGLLFTAYSLMHDMHELGTTVTTWTPFLLLGVALLIALGFEFVNGFHDTANAVATVIYTHSLPPHFAVVWSGFFNFLGVLLSSGAVAFGIIALLPVELILQVGSSAGFAMIFALLIAAILWNLGTWWLGLPASSSHTLIGSIIGVGVANALMHGRDGTSGVDWSQATKVGYALLFSPLIGFAFAALLLLALRLFVKNRALYKAPKGNTPPPWWIRGMLIVTCTGVSFAHGSNDGQKGMGLIMLILVGTLPMAYALNRTMPADQALQFAAVAQVTQQALVKSAPQPAPADPRAVLSDYVRSKEATPQLVPALAALTGHIGDEVKGYGSLAKVPAEAMGNVRNDMYLSSETIRLMDKNQVGDFDADTQGKLQLFKQQIDNATRFIPLWVKIAVAIALGLGTMVGWKRIVVTVGEKIGKTHLTYAQGASAETVAMLTIGAADMFGLPVSTTHVLSSGVAGTMVANGGGLQMQTIRNLLMAWVLTLPAAILLSGSLYWLFTQLF</sequence>
<feature type="transmembrane region" description="Helical" evidence="11">
    <location>
        <begin position="420"/>
        <end position="441"/>
    </location>
</feature>
<dbReference type="Pfam" id="PF01384">
    <property type="entry name" value="PHO4"/>
    <property type="match status" value="1"/>
</dbReference>
<evidence type="ECO:0000256" key="2">
    <source>
        <dbReference type="ARBA" id="ARBA00005342"/>
    </source>
</evidence>
<keyword evidence="7" id="KW-0769">Symport</keyword>
<dbReference type="GO" id="GO:0035435">
    <property type="term" value="P:phosphate ion transmembrane transport"/>
    <property type="evidence" value="ECO:0007669"/>
    <property type="project" value="TreeGrafter"/>
</dbReference>
<name>A0AAQ0ANF2_9PSED</name>
<feature type="transmembrane region" description="Helical" evidence="11">
    <location>
        <begin position="28"/>
        <end position="49"/>
    </location>
</feature>
<reference evidence="12 13" key="1">
    <citation type="submission" date="2020-09" db="EMBL/GenBank/DDBJ databases">
        <title>The Genome Sequence of Pseudomonas chlororaphis strain Qlu-1 - A phenazine-derivative-producing strain.</title>
        <authorList>
            <person name="Li L."/>
            <person name="Liu K."/>
        </authorList>
    </citation>
    <scope>NUCLEOTIDE SEQUENCE [LARGE SCALE GENOMIC DNA]</scope>
    <source>
        <strain evidence="13">qlu-1</strain>
    </source>
</reference>
<evidence type="ECO:0000313" key="12">
    <source>
        <dbReference type="EMBL" id="QNR46421.1"/>
    </source>
</evidence>
<keyword evidence="8 11" id="KW-1133">Transmembrane helix</keyword>
<comment type="subcellular location">
    <subcellularLocation>
        <location evidence="1">Cell membrane</location>
        <topology evidence="1">Multi-pass membrane protein</topology>
    </subcellularLocation>
    <subcellularLocation>
        <location evidence="11">Membrane</location>
        <topology evidence="11">Multi-pass membrane protein</topology>
    </subcellularLocation>
</comment>
<keyword evidence="3 11" id="KW-0813">Transport</keyword>
<feature type="transmembrane region" description="Helical" evidence="11">
    <location>
        <begin position="207"/>
        <end position="229"/>
    </location>
</feature>
<keyword evidence="5 11" id="KW-0592">Phosphate transport</keyword>
<evidence type="ECO:0000256" key="5">
    <source>
        <dbReference type="ARBA" id="ARBA00022592"/>
    </source>
</evidence>
<dbReference type="GO" id="GO:0005315">
    <property type="term" value="F:phosphate transmembrane transporter activity"/>
    <property type="evidence" value="ECO:0007669"/>
    <property type="project" value="InterPro"/>
</dbReference>
<evidence type="ECO:0000256" key="7">
    <source>
        <dbReference type="ARBA" id="ARBA00022847"/>
    </source>
</evidence>
<evidence type="ECO:0000256" key="11">
    <source>
        <dbReference type="RuleBase" id="RU363058"/>
    </source>
</evidence>
<dbReference type="EMBL" id="CP061079">
    <property type="protein sequence ID" value="QNR46421.1"/>
    <property type="molecule type" value="Genomic_DNA"/>
</dbReference>
<feature type="transmembrane region" description="Helical" evidence="11">
    <location>
        <begin position="144"/>
        <end position="166"/>
    </location>
</feature>
<gene>
    <name evidence="12" type="ORF">HLB40_22550</name>
</gene>
<evidence type="ECO:0000256" key="9">
    <source>
        <dbReference type="ARBA" id="ARBA00023136"/>
    </source>
</evidence>
<feature type="transmembrane region" description="Helical" evidence="11">
    <location>
        <begin position="513"/>
        <end position="534"/>
    </location>
</feature>
<keyword evidence="4" id="KW-1003">Cell membrane</keyword>
<dbReference type="RefSeq" id="WP_016703892.1">
    <property type="nucleotide sequence ID" value="NZ_CP025309.1"/>
</dbReference>
<evidence type="ECO:0000256" key="8">
    <source>
        <dbReference type="ARBA" id="ARBA00022989"/>
    </source>
</evidence>
<dbReference type="PANTHER" id="PTHR11101">
    <property type="entry name" value="PHOSPHATE TRANSPORTER"/>
    <property type="match status" value="1"/>
</dbReference>
<organism evidence="12 13">
    <name type="scientific">Pseudomonas chlororaphis</name>
    <dbReference type="NCBI Taxonomy" id="587753"/>
    <lineage>
        <taxon>Bacteria</taxon>
        <taxon>Pseudomonadati</taxon>
        <taxon>Pseudomonadota</taxon>
        <taxon>Gammaproteobacteria</taxon>
        <taxon>Pseudomonadales</taxon>
        <taxon>Pseudomonadaceae</taxon>
        <taxon>Pseudomonas</taxon>
    </lineage>
</organism>
<dbReference type="PANTHER" id="PTHR11101:SF65">
    <property type="entry name" value="LOW-AFFINITY INORGANIC PHOSPHATE TRANSPORTER PITA-RELATED"/>
    <property type="match status" value="1"/>
</dbReference>
<accession>A0AAQ0ANF2</accession>
<evidence type="ECO:0000256" key="1">
    <source>
        <dbReference type="ARBA" id="ARBA00004651"/>
    </source>
</evidence>
<feature type="transmembrane region" description="Helical" evidence="11">
    <location>
        <begin position="250"/>
        <end position="269"/>
    </location>
</feature>
<comment type="similarity">
    <text evidence="2">Belongs to the inorganic phosphate transporter (PiT) (TC 2.A.20) family. Pit subfamily.</text>
</comment>
<feature type="transmembrane region" description="Helical" evidence="11">
    <location>
        <begin position="105"/>
        <end position="132"/>
    </location>
</feature>
<evidence type="ECO:0000256" key="3">
    <source>
        <dbReference type="ARBA" id="ARBA00022448"/>
    </source>
</evidence>
<keyword evidence="9 11" id="KW-0472">Membrane</keyword>
<comment type="catalytic activity">
    <reaction evidence="10">
        <text>phosphate(in) + H(+)(in) = phosphate(out) + H(+)(out)</text>
        <dbReference type="Rhea" id="RHEA:29939"/>
        <dbReference type="ChEBI" id="CHEBI:15378"/>
        <dbReference type="ChEBI" id="CHEBI:43474"/>
    </reaction>
</comment>
<dbReference type="Proteomes" id="UP000516316">
    <property type="component" value="Chromosome"/>
</dbReference>
<dbReference type="AlphaFoldDB" id="A0AAQ0ANF2"/>
<evidence type="ECO:0000256" key="10">
    <source>
        <dbReference type="ARBA" id="ARBA00047348"/>
    </source>
</evidence>
<dbReference type="InterPro" id="IPR001204">
    <property type="entry name" value="Phos_transporter"/>
</dbReference>
<evidence type="ECO:0000256" key="4">
    <source>
        <dbReference type="ARBA" id="ARBA00022475"/>
    </source>
</evidence>
<evidence type="ECO:0000256" key="6">
    <source>
        <dbReference type="ARBA" id="ARBA00022692"/>
    </source>
</evidence>